<keyword evidence="1" id="KW-0805">Transcription regulation</keyword>
<reference evidence="6" key="1">
    <citation type="submission" date="2017-09" db="EMBL/GenBank/DDBJ databases">
        <authorList>
            <person name="Varghese N."/>
            <person name="Submissions S."/>
        </authorList>
    </citation>
    <scope>NUCLEOTIDE SEQUENCE [LARGE SCALE GENOMIC DNA]</scope>
    <source>
        <strain evidence="6">CGMCC 1.8913</strain>
    </source>
</reference>
<dbReference type="Gene3D" id="1.10.10.60">
    <property type="entry name" value="Homeodomain-like"/>
    <property type="match status" value="2"/>
</dbReference>
<dbReference type="SUPFAM" id="SSF46689">
    <property type="entry name" value="Homeodomain-like"/>
    <property type="match status" value="2"/>
</dbReference>
<dbReference type="Proteomes" id="UP000219356">
    <property type="component" value="Unassembled WGS sequence"/>
</dbReference>
<dbReference type="RefSeq" id="WP_097038366.1">
    <property type="nucleotide sequence ID" value="NZ_OBEK01000001.1"/>
</dbReference>
<dbReference type="InterPro" id="IPR050959">
    <property type="entry name" value="MarA-like"/>
</dbReference>
<keyword evidence="2 5" id="KW-0238">DNA-binding</keyword>
<dbReference type="SMART" id="SM00342">
    <property type="entry name" value="HTH_ARAC"/>
    <property type="match status" value="1"/>
</dbReference>
<protein>
    <submittedName>
        <fullName evidence="5">AraC-type DNA-binding protein</fullName>
    </submittedName>
</protein>
<dbReference type="GO" id="GO:0043565">
    <property type="term" value="F:sequence-specific DNA binding"/>
    <property type="evidence" value="ECO:0007669"/>
    <property type="project" value="InterPro"/>
</dbReference>
<dbReference type="OrthoDB" id="9801123at2"/>
<sequence>MQVHEEAIQHALTYIENNLHKSLSADEVARQAGFSQYHFHRLFQATVGLTLTDYIRRRRLAGASAMLLHTEMGILDIAFMYHFESQEAFTRAFKKYYKLPPGKYRRMMHVMLHQKEENMVEEKVTGWMLSGTDPHNYEMGIDYKHVHQGKASGYLKSKTVMGAEEFATMMQQFKAAKFAGKRIQLTCFLKTENVRSFAGMWMRVDNSSDDIIQFDNMSNRPIKGTTNWARYRIVLDVPENSAIISFGVILSGKGQVWADGFRFEEVDESVPTTNLNMTYDIQEEPVNLSFEEELV</sequence>
<evidence type="ECO:0000256" key="1">
    <source>
        <dbReference type="ARBA" id="ARBA00023015"/>
    </source>
</evidence>
<dbReference type="Gene3D" id="2.60.120.260">
    <property type="entry name" value="Galactose-binding domain-like"/>
    <property type="match status" value="1"/>
</dbReference>
<dbReference type="PANTHER" id="PTHR47504:SF6">
    <property type="entry name" value="ARAC-FAMILY TRANSCRIPTIONAL REGULATOR"/>
    <property type="match status" value="1"/>
</dbReference>
<dbReference type="GO" id="GO:0003700">
    <property type="term" value="F:DNA-binding transcription factor activity"/>
    <property type="evidence" value="ECO:0007669"/>
    <property type="project" value="InterPro"/>
</dbReference>
<evidence type="ECO:0000259" key="4">
    <source>
        <dbReference type="PROSITE" id="PS01124"/>
    </source>
</evidence>
<keyword evidence="6" id="KW-1185">Reference proteome</keyword>
<feature type="domain" description="HTH araC/xylS-type" evidence="4">
    <location>
        <begin position="9"/>
        <end position="107"/>
    </location>
</feature>
<dbReference type="InterPro" id="IPR018060">
    <property type="entry name" value="HTH_AraC"/>
</dbReference>
<dbReference type="AlphaFoldDB" id="A0A285N1L6"/>
<dbReference type="InterPro" id="IPR009057">
    <property type="entry name" value="Homeodomain-like_sf"/>
</dbReference>
<dbReference type="EMBL" id="OBEK01000001">
    <property type="protein sequence ID" value="SNZ02677.1"/>
    <property type="molecule type" value="Genomic_DNA"/>
</dbReference>
<evidence type="ECO:0000256" key="2">
    <source>
        <dbReference type="ARBA" id="ARBA00023125"/>
    </source>
</evidence>
<dbReference type="STRING" id="586416.GZ22_12480"/>
<dbReference type="PROSITE" id="PS01124">
    <property type="entry name" value="HTH_ARAC_FAMILY_2"/>
    <property type="match status" value="1"/>
</dbReference>
<dbReference type="Pfam" id="PF12833">
    <property type="entry name" value="HTH_18"/>
    <property type="match status" value="1"/>
</dbReference>
<gene>
    <name evidence="5" type="ORF">SAMN05421503_0170</name>
</gene>
<name>A0A285N1L6_9BACI</name>
<proteinExistence type="predicted"/>
<evidence type="ECO:0000256" key="3">
    <source>
        <dbReference type="ARBA" id="ARBA00023163"/>
    </source>
</evidence>
<accession>A0A285N1L6</accession>
<evidence type="ECO:0000313" key="6">
    <source>
        <dbReference type="Proteomes" id="UP000219356"/>
    </source>
</evidence>
<keyword evidence="3" id="KW-0804">Transcription</keyword>
<dbReference type="PANTHER" id="PTHR47504">
    <property type="entry name" value="RIGHT ORIGIN-BINDING PROTEIN"/>
    <property type="match status" value="1"/>
</dbReference>
<organism evidence="5 6">
    <name type="scientific">Terribacillus aidingensis</name>
    <dbReference type="NCBI Taxonomy" id="586416"/>
    <lineage>
        <taxon>Bacteria</taxon>
        <taxon>Bacillati</taxon>
        <taxon>Bacillota</taxon>
        <taxon>Bacilli</taxon>
        <taxon>Bacillales</taxon>
        <taxon>Bacillaceae</taxon>
        <taxon>Terribacillus</taxon>
    </lineage>
</organism>
<evidence type="ECO:0000313" key="5">
    <source>
        <dbReference type="EMBL" id="SNZ02677.1"/>
    </source>
</evidence>